<comment type="subcellular location">
    <subcellularLocation>
        <location evidence="1">Membrane</location>
        <topology evidence="1">Multi-pass membrane protein</topology>
    </subcellularLocation>
</comment>
<feature type="transmembrane region" description="Helical" evidence="5">
    <location>
        <begin position="218"/>
        <end position="239"/>
    </location>
</feature>
<protein>
    <submittedName>
        <fullName evidence="7">ABC transporter permease</fullName>
    </submittedName>
</protein>
<feature type="domain" description="ABC-2 type transporter transmembrane" evidence="6">
    <location>
        <begin position="23"/>
        <end position="207"/>
    </location>
</feature>
<dbReference type="PANTHER" id="PTHR43229">
    <property type="entry name" value="NODULATION PROTEIN J"/>
    <property type="match status" value="1"/>
</dbReference>
<evidence type="ECO:0000256" key="1">
    <source>
        <dbReference type="ARBA" id="ARBA00004141"/>
    </source>
</evidence>
<evidence type="ECO:0000256" key="5">
    <source>
        <dbReference type="SAM" id="Phobius"/>
    </source>
</evidence>
<evidence type="ECO:0000256" key="2">
    <source>
        <dbReference type="ARBA" id="ARBA00022692"/>
    </source>
</evidence>
<feature type="transmembrane region" description="Helical" evidence="5">
    <location>
        <begin position="20"/>
        <end position="38"/>
    </location>
</feature>
<evidence type="ECO:0000313" key="8">
    <source>
        <dbReference type="Proteomes" id="UP000720508"/>
    </source>
</evidence>
<keyword evidence="2 5" id="KW-0812">Transmembrane</keyword>
<dbReference type="PANTHER" id="PTHR43229:SF2">
    <property type="entry name" value="NODULATION PROTEIN J"/>
    <property type="match status" value="1"/>
</dbReference>
<gene>
    <name evidence="7" type="ORF">KN815_00435</name>
</gene>
<reference evidence="7 8" key="1">
    <citation type="submission" date="2021-06" db="EMBL/GenBank/DDBJ databases">
        <authorList>
            <person name="Pan X."/>
        </authorList>
    </citation>
    <scope>NUCLEOTIDE SEQUENCE [LARGE SCALE GENOMIC DNA]</scope>
    <source>
        <strain evidence="7 8">4503</strain>
    </source>
</reference>
<keyword evidence="4 5" id="KW-0472">Membrane</keyword>
<keyword evidence="3 5" id="KW-1133">Transmembrane helix</keyword>
<feature type="transmembrane region" description="Helical" evidence="5">
    <location>
        <begin position="50"/>
        <end position="68"/>
    </location>
</feature>
<proteinExistence type="predicted"/>
<dbReference type="EMBL" id="JAHLEM010000003">
    <property type="protein sequence ID" value="MBU3862638.1"/>
    <property type="molecule type" value="Genomic_DNA"/>
</dbReference>
<accession>A0ABS6C6X4</accession>
<keyword evidence="8" id="KW-1185">Reference proteome</keyword>
<name>A0ABS6C6X4_9ACTN</name>
<dbReference type="Pfam" id="PF01061">
    <property type="entry name" value="ABC2_membrane"/>
    <property type="match status" value="1"/>
</dbReference>
<evidence type="ECO:0000259" key="6">
    <source>
        <dbReference type="Pfam" id="PF01061"/>
    </source>
</evidence>
<organism evidence="7 8">
    <name type="scientific">Streptomyces niphimycinicus</name>
    <dbReference type="NCBI Taxonomy" id="2842201"/>
    <lineage>
        <taxon>Bacteria</taxon>
        <taxon>Bacillati</taxon>
        <taxon>Actinomycetota</taxon>
        <taxon>Actinomycetes</taxon>
        <taxon>Kitasatosporales</taxon>
        <taxon>Streptomycetaceae</taxon>
        <taxon>Streptomyces</taxon>
    </lineage>
</organism>
<evidence type="ECO:0000256" key="3">
    <source>
        <dbReference type="ARBA" id="ARBA00022989"/>
    </source>
</evidence>
<feature type="transmembrane region" description="Helical" evidence="5">
    <location>
        <begin position="131"/>
        <end position="158"/>
    </location>
</feature>
<evidence type="ECO:0000256" key="4">
    <source>
        <dbReference type="ARBA" id="ARBA00023136"/>
    </source>
</evidence>
<sequence length="255" mass="27467">MRVFTASFRFQCQLLRRSPGDLSVLVTAPFFSLLFLSMADQAHRSALTPYAVVAPVFMSVWSMSLFVAGDLISRERGTGTLEGLVATPASLSVMVIGRITAAVTVSMLAFAETWLIAWLCFGIVVRVPHPLMLMATLATSALSMAGTASVLAAVFVLVRSARIFQNTLSYPVYLLSGVLVPISALPEWLRPLSKPIFLYWGAALLRDSLSPSDVSSPVGRLLAVTALGAIGFLAGRLLMHQVLRRVRVLGTLGRT</sequence>
<feature type="transmembrane region" description="Helical" evidence="5">
    <location>
        <begin position="99"/>
        <end position="125"/>
    </location>
</feature>
<evidence type="ECO:0000313" key="7">
    <source>
        <dbReference type="EMBL" id="MBU3862638.1"/>
    </source>
</evidence>
<dbReference type="Proteomes" id="UP000720508">
    <property type="component" value="Unassembled WGS sequence"/>
</dbReference>
<feature type="transmembrane region" description="Helical" evidence="5">
    <location>
        <begin position="170"/>
        <end position="189"/>
    </location>
</feature>
<dbReference type="InterPro" id="IPR051784">
    <property type="entry name" value="Nod_factor_ABC_transporter"/>
</dbReference>
<dbReference type="RefSeq" id="WP_216339019.1">
    <property type="nucleotide sequence ID" value="NZ_JAHLEM010000003.1"/>
</dbReference>
<dbReference type="InterPro" id="IPR013525">
    <property type="entry name" value="ABC2_TM"/>
</dbReference>
<comment type="caution">
    <text evidence="7">The sequence shown here is derived from an EMBL/GenBank/DDBJ whole genome shotgun (WGS) entry which is preliminary data.</text>
</comment>